<comment type="subcellular location">
    <subcellularLocation>
        <location evidence="6">Cell inner membrane</location>
        <topology evidence="6">Single-pass membrane protein</topology>
    </subcellularLocation>
</comment>
<dbReference type="Proteomes" id="UP001499994">
    <property type="component" value="Unassembled WGS sequence"/>
</dbReference>
<keyword evidence="6" id="KW-0997">Cell inner membrane</keyword>
<evidence type="ECO:0000256" key="2">
    <source>
        <dbReference type="ARBA" id="ARBA00022553"/>
    </source>
</evidence>
<comment type="subunit">
    <text evidence="6">The complex is composed of six subunits: RnfA, RnfB, RnfC, RnfD, RnfE and RnfG.</text>
</comment>
<evidence type="ECO:0000313" key="9">
    <source>
        <dbReference type="Proteomes" id="UP001499994"/>
    </source>
</evidence>
<keyword evidence="6" id="KW-1003">Cell membrane</keyword>
<dbReference type="NCBIfam" id="NF002519">
    <property type="entry name" value="PRK01908.1"/>
    <property type="match status" value="1"/>
</dbReference>
<keyword evidence="4 6" id="KW-0288">FMN</keyword>
<protein>
    <recommendedName>
        <fullName evidence="6">Ion-translocating oxidoreductase complex subunit G</fullName>
        <ecNumber evidence="6">7.-.-.-</ecNumber>
    </recommendedName>
    <alternativeName>
        <fullName evidence="6">Rnf electron transport complex subunit G</fullName>
    </alternativeName>
</protein>
<comment type="cofactor">
    <cofactor evidence="6">
        <name>FMN</name>
        <dbReference type="ChEBI" id="CHEBI:58210"/>
    </cofactor>
</comment>
<evidence type="ECO:0000256" key="1">
    <source>
        <dbReference type="ARBA" id="ARBA00022448"/>
    </source>
</evidence>
<keyword evidence="3 6" id="KW-0285">Flavoprotein</keyword>
<dbReference type="NCBIfam" id="TIGR01947">
    <property type="entry name" value="rnfG"/>
    <property type="match status" value="1"/>
</dbReference>
<keyword evidence="1 6" id="KW-0813">Transport</keyword>
<organism evidence="8 9">
    <name type="scientific">Gibbsiella dentisursi</name>
    <dbReference type="NCBI Taxonomy" id="796890"/>
    <lineage>
        <taxon>Bacteria</taxon>
        <taxon>Pseudomonadati</taxon>
        <taxon>Pseudomonadota</taxon>
        <taxon>Gammaproteobacteria</taxon>
        <taxon>Enterobacterales</taxon>
        <taxon>Yersiniaceae</taxon>
        <taxon>Gibbsiella</taxon>
    </lineage>
</organism>
<feature type="domain" description="FMN-binding" evidence="7">
    <location>
        <begin position="103"/>
        <end position="195"/>
    </location>
</feature>
<keyword evidence="6" id="KW-0472">Membrane</keyword>
<keyword evidence="5 6" id="KW-0249">Electron transport</keyword>
<comment type="caution">
    <text evidence="8">The sequence shown here is derived from an EMBL/GenBank/DDBJ whole genome shotgun (WGS) entry which is preliminary data.</text>
</comment>
<gene>
    <name evidence="8" type="primary">rsxG</name>
    <name evidence="6" type="synonym">rnfG</name>
    <name evidence="8" type="ORF">GCM10022405_16860</name>
</gene>
<dbReference type="PIRSF" id="PIRSF006091">
    <property type="entry name" value="E_trnsport_RnfG"/>
    <property type="match status" value="1"/>
</dbReference>
<dbReference type="PANTHER" id="PTHR36118:SF1">
    <property type="entry name" value="ION-TRANSLOCATING OXIDOREDUCTASE COMPLEX SUBUNIT G"/>
    <property type="match status" value="1"/>
</dbReference>
<evidence type="ECO:0000256" key="3">
    <source>
        <dbReference type="ARBA" id="ARBA00022630"/>
    </source>
</evidence>
<evidence type="ECO:0000256" key="6">
    <source>
        <dbReference type="HAMAP-Rule" id="MF_00479"/>
    </source>
</evidence>
<evidence type="ECO:0000313" key="8">
    <source>
        <dbReference type="EMBL" id="GAA3892040.1"/>
    </source>
</evidence>
<keyword evidence="6" id="KW-0812">Transmembrane</keyword>
<reference evidence="9" key="1">
    <citation type="journal article" date="2019" name="Int. J. Syst. Evol. Microbiol.">
        <title>The Global Catalogue of Microorganisms (GCM) 10K type strain sequencing project: providing services to taxonomists for standard genome sequencing and annotation.</title>
        <authorList>
            <consortium name="The Broad Institute Genomics Platform"/>
            <consortium name="The Broad Institute Genome Sequencing Center for Infectious Disease"/>
            <person name="Wu L."/>
            <person name="Ma J."/>
        </authorList>
    </citation>
    <scope>NUCLEOTIDE SEQUENCE [LARGE SCALE GENOMIC DNA]</scope>
    <source>
        <strain evidence="9">JCM 17201</strain>
    </source>
</reference>
<dbReference type="PANTHER" id="PTHR36118">
    <property type="entry name" value="ION-TRANSLOCATING OXIDOREDUCTASE COMPLEX SUBUNIT G"/>
    <property type="match status" value="1"/>
</dbReference>
<evidence type="ECO:0000259" key="7">
    <source>
        <dbReference type="SMART" id="SM00900"/>
    </source>
</evidence>
<dbReference type="EMBL" id="BAABDG010000002">
    <property type="protein sequence ID" value="GAA3892040.1"/>
    <property type="molecule type" value="Genomic_DNA"/>
</dbReference>
<keyword evidence="6" id="KW-1278">Translocase</keyword>
<accession>A0ABP7L469</accession>
<feature type="modified residue" description="FMN phosphoryl threonine" evidence="6">
    <location>
        <position position="178"/>
    </location>
</feature>
<evidence type="ECO:0000256" key="4">
    <source>
        <dbReference type="ARBA" id="ARBA00022643"/>
    </source>
</evidence>
<name>A0ABP7L469_9GAMM</name>
<comment type="function">
    <text evidence="6">Part of a membrane-bound complex that couples electron transfer with translocation of ions across the membrane.</text>
</comment>
<keyword evidence="6" id="KW-1133">Transmembrane helix</keyword>
<keyword evidence="2 6" id="KW-0597">Phosphoprotein</keyword>
<sequence length="212" mass="22787">MIMMLSSMRKHGTRLAIFAAVTTGLTAVVNALTQKTIAHQSALQQQALLDQVVPPEHYDNHMQADCFLVSDPALGNAAPHRLYLARKHGQPVAAAIETTAPDGYSGAIQLLVGADFSGTVLGTRVVEHHETPGLGDKIELRISDWITFFSGQKITGPDDARWAVKKDGGMFDQFTGATITPRAVVNAVRRTALYLETLPPKLDTLPSCGASE</sequence>
<dbReference type="Pfam" id="PF04205">
    <property type="entry name" value="FMN_bind"/>
    <property type="match status" value="1"/>
</dbReference>
<dbReference type="InterPro" id="IPR010209">
    <property type="entry name" value="Ion_transpt_RnfG/RsxG"/>
</dbReference>
<dbReference type="SMART" id="SM00900">
    <property type="entry name" value="FMN_bind"/>
    <property type="match status" value="1"/>
</dbReference>
<keyword evidence="9" id="KW-1185">Reference proteome</keyword>
<dbReference type="EC" id="7.-.-.-" evidence="6"/>
<proteinExistence type="inferred from homology"/>
<dbReference type="HAMAP" id="MF_00479">
    <property type="entry name" value="RsxG_RnfG"/>
    <property type="match status" value="1"/>
</dbReference>
<comment type="similarity">
    <text evidence="6">Belongs to the RnfG family.</text>
</comment>
<dbReference type="InterPro" id="IPR007329">
    <property type="entry name" value="FMN-bd"/>
</dbReference>
<evidence type="ECO:0000256" key="5">
    <source>
        <dbReference type="ARBA" id="ARBA00022982"/>
    </source>
</evidence>